<keyword evidence="6" id="KW-1185">Reference proteome</keyword>
<keyword evidence="4" id="KW-0456">Lyase</keyword>
<dbReference type="EC" id="4.2.1.96" evidence="3"/>
<dbReference type="RefSeq" id="WP_248341495.1">
    <property type="nucleotide sequence ID" value="NZ_AP025592.1"/>
</dbReference>
<dbReference type="InterPro" id="IPR036428">
    <property type="entry name" value="PCD_sf"/>
</dbReference>
<evidence type="ECO:0000313" key="5">
    <source>
        <dbReference type="EMBL" id="BDG09347.1"/>
    </source>
</evidence>
<accession>A0ABM7XBW2</accession>
<comment type="catalytic activity">
    <reaction evidence="1">
        <text>(4aS,6R)-4a-hydroxy-L-erythro-5,6,7,8-tetrahydrobiopterin = (6R)-L-erythro-6,7-dihydrobiopterin + H2O</text>
        <dbReference type="Rhea" id="RHEA:11920"/>
        <dbReference type="ChEBI" id="CHEBI:15377"/>
        <dbReference type="ChEBI" id="CHEBI:15642"/>
        <dbReference type="ChEBI" id="CHEBI:43120"/>
        <dbReference type="EC" id="4.2.1.96"/>
    </reaction>
</comment>
<evidence type="ECO:0000256" key="4">
    <source>
        <dbReference type="ARBA" id="ARBA00023239"/>
    </source>
</evidence>
<dbReference type="PANTHER" id="PTHR12599:SF0">
    <property type="entry name" value="PTERIN-4-ALPHA-CARBINOLAMINE DEHYDRATASE"/>
    <property type="match status" value="1"/>
</dbReference>
<dbReference type="SUPFAM" id="SSF55248">
    <property type="entry name" value="PCD-like"/>
    <property type="match status" value="1"/>
</dbReference>
<evidence type="ECO:0000313" key="6">
    <source>
        <dbReference type="Proteomes" id="UP001162734"/>
    </source>
</evidence>
<dbReference type="Pfam" id="PF01329">
    <property type="entry name" value="Pterin_4a"/>
    <property type="match status" value="1"/>
</dbReference>
<evidence type="ECO:0000256" key="3">
    <source>
        <dbReference type="ARBA" id="ARBA00013252"/>
    </source>
</evidence>
<comment type="similarity">
    <text evidence="2">Belongs to the pterin-4-alpha-carbinolamine dehydratase family.</text>
</comment>
<dbReference type="Gene3D" id="3.30.1360.20">
    <property type="entry name" value="Transcriptional coactivator/pterin dehydratase"/>
    <property type="match status" value="1"/>
</dbReference>
<organism evidence="5 6">
    <name type="scientific">Anaeromyxobacter paludicola</name>
    <dbReference type="NCBI Taxonomy" id="2918171"/>
    <lineage>
        <taxon>Bacteria</taxon>
        <taxon>Pseudomonadati</taxon>
        <taxon>Myxococcota</taxon>
        <taxon>Myxococcia</taxon>
        <taxon>Myxococcales</taxon>
        <taxon>Cystobacterineae</taxon>
        <taxon>Anaeromyxobacteraceae</taxon>
        <taxon>Anaeromyxobacter</taxon>
    </lineage>
</organism>
<sequence>MDWRTKKCVPCEGGVPAIPAERAAALLGTLDGWSLRDGKLWKQLRFRDFREAIRFVDAAAEVAEAEGHHPDLSLHDYRLLDVTLSTHAIGGLSENDFILAAKLDALPR</sequence>
<dbReference type="Proteomes" id="UP001162734">
    <property type="component" value="Chromosome"/>
</dbReference>
<evidence type="ECO:0000256" key="2">
    <source>
        <dbReference type="ARBA" id="ARBA00006472"/>
    </source>
</evidence>
<proteinExistence type="inferred from homology"/>
<dbReference type="EMBL" id="AP025592">
    <property type="protein sequence ID" value="BDG09347.1"/>
    <property type="molecule type" value="Genomic_DNA"/>
</dbReference>
<gene>
    <name evidence="5" type="ORF">AMPC_24600</name>
</gene>
<dbReference type="InterPro" id="IPR001533">
    <property type="entry name" value="Pterin_deHydtase"/>
</dbReference>
<protein>
    <recommendedName>
        <fullName evidence="3">4a-hydroxytetrahydrobiopterin dehydratase</fullName>
        <ecNumber evidence="3">4.2.1.96</ecNumber>
    </recommendedName>
</protein>
<reference evidence="6" key="1">
    <citation type="journal article" date="2022" name="Int. J. Syst. Evol. Microbiol.">
        <title>Anaeromyxobacter oryzae sp. nov., Anaeromyxobacter diazotrophicus sp. nov. and Anaeromyxobacter paludicola sp. nov., isolated from paddy soils.</title>
        <authorList>
            <person name="Itoh H."/>
            <person name="Xu Z."/>
            <person name="Mise K."/>
            <person name="Masuda Y."/>
            <person name="Ushijima N."/>
            <person name="Hayakawa C."/>
            <person name="Shiratori Y."/>
            <person name="Senoo K."/>
        </authorList>
    </citation>
    <scope>NUCLEOTIDE SEQUENCE [LARGE SCALE GENOMIC DNA]</scope>
    <source>
        <strain evidence="6">Red630</strain>
    </source>
</reference>
<name>A0ABM7XBW2_9BACT</name>
<dbReference type="PANTHER" id="PTHR12599">
    <property type="entry name" value="PTERIN-4-ALPHA-CARBINOLAMINE DEHYDRATASE"/>
    <property type="match status" value="1"/>
</dbReference>
<evidence type="ECO:0000256" key="1">
    <source>
        <dbReference type="ARBA" id="ARBA00001554"/>
    </source>
</evidence>